<dbReference type="PANTHER" id="PTHR47967">
    <property type="entry name" value="OS07G0603500 PROTEIN-RELATED"/>
    <property type="match status" value="1"/>
</dbReference>
<organism evidence="7 8">
    <name type="scientific">Erythranthe guttata</name>
    <name type="common">Yellow monkey flower</name>
    <name type="synonym">Mimulus guttatus</name>
    <dbReference type="NCBI Taxonomy" id="4155"/>
    <lineage>
        <taxon>Eukaryota</taxon>
        <taxon>Viridiplantae</taxon>
        <taxon>Streptophyta</taxon>
        <taxon>Embryophyta</taxon>
        <taxon>Tracheophyta</taxon>
        <taxon>Spermatophyta</taxon>
        <taxon>Magnoliopsida</taxon>
        <taxon>eudicotyledons</taxon>
        <taxon>Gunneridae</taxon>
        <taxon>Pentapetalae</taxon>
        <taxon>asterids</taxon>
        <taxon>lamiids</taxon>
        <taxon>Lamiales</taxon>
        <taxon>Phrymaceae</taxon>
        <taxon>Erythranthe</taxon>
    </lineage>
</organism>
<evidence type="ECO:0000256" key="4">
    <source>
        <dbReference type="ARBA" id="ARBA00022801"/>
    </source>
</evidence>
<protein>
    <recommendedName>
        <fullName evidence="6">Peptidase A1 domain-containing protein</fullName>
    </recommendedName>
</protein>
<dbReference type="InterPro" id="IPR034161">
    <property type="entry name" value="Pepsin-like_plant"/>
</dbReference>
<keyword evidence="3" id="KW-0064">Aspartyl protease</keyword>
<evidence type="ECO:0000256" key="3">
    <source>
        <dbReference type="ARBA" id="ARBA00022750"/>
    </source>
</evidence>
<dbReference type="CDD" id="cd05476">
    <property type="entry name" value="pepsin_A_like_plant"/>
    <property type="match status" value="1"/>
</dbReference>
<dbReference type="Pfam" id="PF14541">
    <property type="entry name" value="TAXi_C"/>
    <property type="match status" value="1"/>
</dbReference>
<evidence type="ECO:0000256" key="2">
    <source>
        <dbReference type="ARBA" id="ARBA00022670"/>
    </source>
</evidence>
<dbReference type="STRING" id="4155.A0A022S5N4"/>
<feature type="non-terminal residue" evidence="7">
    <location>
        <position position="1"/>
    </location>
</feature>
<dbReference type="EMBL" id="KI630171">
    <property type="protein sequence ID" value="EYU46710.1"/>
    <property type="molecule type" value="Genomic_DNA"/>
</dbReference>
<dbReference type="AlphaFoldDB" id="A0A022S5N4"/>
<dbReference type="PROSITE" id="PS00141">
    <property type="entry name" value="ASP_PROTEASE"/>
    <property type="match status" value="1"/>
</dbReference>
<feature type="domain" description="Peptidase A1" evidence="6">
    <location>
        <begin position="4"/>
        <end position="366"/>
    </location>
</feature>
<dbReference type="Gene3D" id="2.40.70.10">
    <property type="entry name" value="Acid Proteases"/>
    <property type="match status" value="2"/>
</dbReference>
<keyword evidence="4" id="KW-0378">Hydrolase</keyword>
<proteinExistence type="inferred from homology"/>
<evidence type="ECO:0000256" key="1">
    <source>
        <dbReference type="ARBA" id="ARBA00007447"/>
    </source>
</evidence>
<sequence length="374" mass="41796">DLMYLIETGFGTFPPPRAPHNKYFLHIDTASELMWAQCDECRRTRSCFLQAAPLFPARQSKTYRPLPCNKHPLCTPGECIKSTCSYEIVYADDAATSGYLAQESLTFRSDKNKTATVQKVVFGCGIKNLGFSESSKTNIVAGNFGMGPGKLSFLTQKRDITQGRFSYCLPPFESAHKSTTFLRFGNDVPQTKGFKSTPLIINRDNPFYFVVLKGISIANKRVNTITDSMLARTNADGGGYGGCIVDSGSTITVVPPVVYQKLKEMLIKNHFLSYKKTRNLESMDVCYLFPRNKGFKDLPNITFHFQDSDMVLPPQLGYIFGKRGKNNYFCLAMAAHDIDGLIVIGALQQANTRFVFDIVKRKLYFGHEDCTLGA</sequence>
<dbReference type="SUPFAM" id="SSF50630">
    <property type="entry name" value="Acid proteases"/>
    <property type="match status" value="1"/>
</dbReference>
<dbReference type="GO" id="GO:0004190">
    <property type="term" value="F:aspartic-type endopeptidase activity"/>
    <property type="evidence" value="ECO:0007669"/>
    <property type="project" value="UniProtKB-KW"/>
</dbReference>
<dbReference type="GO" id="GO:0006508">
    <property type="term" value="P:proteolysis"/>
    <property type="evidence" value="ECO:0007669"/>
    <property type="project" value="UniProtKB-KW"/>
</dbReference>
<reference evidence="7 8" key="1">
    <citation type="journal article" date="2013" name="Proc. Natl. Acad. Sci. U.S.A.">
        <title>Fine-scale variation in meiotic recombination in Mimulus inferred from population shotgun sequencing.</title>
        <authorList>
            <person name="Hellsten U."/>
            <person name="Wright K.M."/>
            <person name="Jenkins J."/>
            <person name="Shu S."/>
            <person name="Yuan Y."/>
            <person name="Wessler S.R."/>
            <person name="Schmutz J."/>
            <person name="Willis J.H."/>
            <person name="Rokhsar D.S."/>
        </authorList>
    </citation>
    <scope>NUCLEOTIDE SEQUENCE [LARGE SCALE GENOMIC DNA]</scope>
    <source>
        <strain evidence="8">cv. DUN x IM62</strain>
    </source>
</reference>
<evidence type="ECO:0000256" key="5">
    <source>
        <dbReference type="ARBA" id="ARBA00023180"/>
    </source>
</evidence>
<dbReference type="eggNOG" id="KOG1339">
    <property type="taxonomic scope" value="Eukaryota"/>
</dbReference>
<dbReference type="InterPro" id="IPR033121">
    <property type="entry name" value="PEPTIDASE_A1"/>
</dbReference>
<dbReference type="Proteomes" id="UP000030748">
    <property type="component" value="Unassembled WGS sequence"/>
</dbReference>
<dbReference type="InterPro" id="IPR001969">
    <property type="entry name" value="Aspartic_peptidase_AS"/>
</dbReference>
<dbReference type="InterPro" id="IPR032799">
    <property type="entry name" value="TAXi_C"/>
</dbReference>
<evidence type="ECO:0000313" key="7">
    <source>
        <dbReference type="EMBL" id="EYU46710.1"/>
    </source>
</evidence>
<evidence type="ECO:0000259" key="6">
    <source>
        <dbReference type="PROSITE" id="PS51767"/>
    </source>
</evidence>
<comment type="similarity">
    <text evidence="1">Belongs to the peptidase A1 family.</text>
</comment>
<dbReference type="InterPro" id="IPR051708">
    <property type="entry name" value="Plant_Aspart_Prot_A1"/>
</dbReference>
<keyword evidence="8" id="KW-1185">Reference proteome</keyword>
<evidence type="ECO:0000313" key="8">
    <source>
        <dbReference type="Proteomes" id="UP000030748"/>
    </source>
</evidence>
<dbReference type="PROSITE" id="PS51767">
    <property type="entry name" value="PEPTIDASE_A1"/>
    <property type="match status" value="1"/>
</dbReference>
<dbReference type="InterPro" id="IPR032861">
    <property type="entry name" value="TAXi_N"/>
</dbReference>
<keyword evidence="2" id="KW-0645">Protease</keyword>
<accession>A0A022S5N4</accession>
<dbReference type="PANTHER" id="PTHR47967:SF123">
    <property type="entry name" value="ASPARTIC PROTEINASE NEPENTHESIN-1-LIKE"/>
    <property type="match status" value="1"/>
</dbReference>
<dbReference type="InterPro" id="IPR021109">
    <property type="entry name" value="Peptidase_aspartic_dom_sf"/>
</dbReference>
<dbReference type="Pfam" id="PF14543">
    <property type="entry name" value="TAXi_N"/>
    <property type="match status" value="1"/>
</dbReference>
<name>A0A022S5N4_ERYGU</name>
<keyword evidence="5" id="KW-0325">Glycoprotein</keyword>
<gene>
    <name evidence="7" type="ORF">MIMGU_mgv1a024591mg</name>
</gene>